<reference evidence="6 7" key="1">
    <citation type="submission" date="2013-12" db="EMBL/GenBank/DDBJ databases">
        <authorList>
            <person name="Cubeta M."/>
            <person name="Pakala S."/>
            <person name="Fedorova N."/>
            <person name="Thomas E."/>
            <person name="Dean R."/>
            <person name="Jabaji S."/>
            <person name="Neate S."/>
            <person name="Toda T."/>
            <person name="Tavantzis S."/>
            <person name="Vilgalys R."/>
            <person name="Bharathan N."/>
            <person name="Pakala S."/>
            <person name="Losada L.S."/>
            <person name="Zafar N."/>
            <person name="Nierman W."/>
        </authorList>
    </citation>
    <scope>NUCLEOTIDE SEQUENCE [LARGE SCALE GENOMIC DNA]</scope>
    <source>
        <strain evidence="6 7">123E</strain>
    </source>
</reference>
<organism evidence="6 7">
    <name type="scientific">Rhizoctonia solani 123E</name>
    <dbReference type="NCBI Taxonomy" id="1423351"/>
    <lineage>
        <taxon>Eukaryota</taxon>
        <taxon>Fungi</taxon>
        <taxon>Dikarya</taxon>
        <taxon>Basidiomycota</taxon>
        <taxon>Agaricomycotina</taxon>
        <taxon>Agaricomycetes</taxon>
        <taxon>Cantharellales</taxon>
        <taxon>Ceratobasidiaceae</taxon>
        <taxon>Rhizoctonia</taxon>
    </lineage>
</organism>
<keyword evidence="5" id="KW-0539">Nucleus</keyword>
<dbReference type="PANTHER" id="PTHR46481:SF10">
    <property type="entry name" value="ZINC FINGER BED DOMAIN-CONTAINING PROTEIN 39"/>
    <property type="match status" value="1"/>
</dbReference>
<name>A0A074RE71_9AGAM</name>
<evidence type="ECO:0000256" key="4">
    <source>
        <dbReference type="ARBA" id="ARBA00022833"/>
    </source>
</evidence>
<evidence type="ECO:0000256" key="1">
    <source>
        <dbReference type="ARBA" id="ARBA00004123"/>
    </source>
</evidence>
<accession>A0A074RE71</accession>
<dbReference type="EMBL" id="AZST01002254">
    <property type="protein sequence ID" value="KEP45099.1"/>
    <property type="molecule type" value="Genomic_DNA"/>
</dbReference>
<evidence type="ECO:0000256" key="3">
    <source>
        <dbReference type="ARBA" id="ARBA00022771"/>
    </source>
</evidence>
<sequence length="329" mass="36894">MEENQALPPPSPTLTAADFTAAQLIQLYNLSDLAAWDYPDAVLIAAALLVWQAAAYGHFTTTVKREYRIDPLTGDLVRDHIKYVFICKRDPDNCKVHRKRRNTGRDGTQNLRKAIRRCDARHHVPDSLAAQTMALIPYSNVMFRVLLVVWCVVSYRPFHTVADQLFLNIVHMLRPDAVVPTPHTLSSDLSYIFGLATTRIRDTFLTGAHLAIDGWSSPLTASFLGVVVFWRSGSTMWRSVLDFIHLTHSHTGAYLAEKTLECLDRFGLRHHIVSVCLDNASNNDVLVRHLGVSLPNFPGANFRGRCMAHITNLIAQASSCPLLTHFIDI</sequence>
<dbReference type="Proteomes" id="UP000027456">
    <property type="component" value="Unassembled WGS sequence"/>
</dbReference>
<keyword evidence="4" id="KW-0862">Zinc</keyword>
<dbReference type="InterPro" id="IPR052035">
    <property type="entry name" value="ZnF_BED_domain_contain"/>
</dbReference>
<evidence type="ECO:0000313" key="7">
    <source>
        <dbReference type="Proteomes" id="UP000027456"/>
    </source>
</evidence>
<protein>
    <recommendedName>
        <fullName evidence="8">AC transposase</fullName>
    </recommendedName>
</protein>
<dbReference type="InterPro" id="IPR012337">
    <property type="entry name" value="RNaseH-like_sf"/>
</dbReference>
<evidence type="ECO:0000313" key="6">
    <source>
        <dbReference type="EMBL" id="KEP45099.1"/>
    </source>
</evidence>
<dbReference type="PANTHER" id="PTHR46481">
    <property type="entry name" value="ZINC FINGER BED DOMAIN-CONTAINING PROTEIN 4"/>
    <property type="match status" value="1"/>
</dbReference>
<dbReference type="GO" id="GO:0008270">
    <property type="term" value="F:zinc ion binding"/>
    <property type="evidence" value="ECO:0007669"/>
    <property type="project" value="UniProtKB-KW"/>
</dbReference>
<dbReference type="OrthoDB" id="2794314at2759"/>
<keyword evidence="2" id="KW-0479">Metal-binding</keyword>
<keyword evidence="7" id="KW-1185">Reference proteome</keyword>
<dbReference type="STRING" id="1423351.A0A074RE71"/>
<evidence type="ECO:0008006" key="8">
    <source>
        <dbReference type="Google" id="ProtNLM"/>
    </source>
</evidence>
<evidence type="ECO:0000256" key="5">
    <source>
        <dbReference type="ARBA" id="ARBA00023242"/>
    </source>
</evidence>
<comment type="caution">
    <text evidence="6">The sequence shown here is derived from an EMBL/GenBank/DDBJ whole genome shotgun (WGS) entry which is preliminary data.</text>
</comment>
<evidence type="ECO:0000256" key="2">
    <source>
        <dbReference type="ARBA" id="ARBA00022723"/>
    </source>
</evidence>
<keyword evidence="3" id="KW-0863">Zinc-finger</keyword>
<comment type="subcellular location">
    <subcellularLocation>
        <location evidence="1">Nucleus</location>
    </subcellularLocation>
</comment>
<dbReference type="HOGENOM" id="CLU_845074_0_0_1"/>
<dbReference type="GO" id="GO:0005634">
    <property type="term" value="C:nucleus"/>
    <property type="evidence" value="ECO:0007669"/>
    <property type="project" value="UniProtKB-SubCell"/>
</dbReference>
<dbReference type="SUPFAM" id="SSF53098">
    <property type="entry name" value="Ribonuclease H-like"/>
    <property type="match status" value="1"/>
</dbReference>
<dbReference type="AlphaFoldDB" id="A0A074RE71"/>
<proteinExistence type="predicted"/>
<gene>
    <name evidence="6" type="ORF">V565_318490</name>
</gene>